<dbReference type="GO" id="GO:0016192">
    <property type="term" value="P:vesicle-mediated transport"/>
    <property type="evidence" value="ECO:0007669"/>
    <property type="project" value="InterPro"/>
</dbReference>
<evidence type="ECO:0000259" key="1">
    <source>
        <dbReference type="Pfam" id="PF19036"/>
    </source>
</evidence>
<evidence type="ECO:0000313" key="2">
    <source>
        <dbReference type="EMBL" id="GAH04024.1"/>
    </source>
</evidence>
<dbReference type="InterPro" id="IPR043972">
    <property type="entry name" value="FUZ/MON1/HPS1_longin_1"/>
</dbReference>
<organism evidence="2">
    <name type="scientific">marine sediment metagenome</name>
    <dbReference type="NCBI Taxonomy" id="412755"/>
    <lineage>
        <taxon>unclassified sequences</taxon>
        <taxon>metagenomes</taxon>
        <taxon>ecological metagenomes</taxon>
    </lineage>
</organism>
<dbReference type="AlphaFoldDB" id="X1DG80"/>
<gene>
    <name evidence="2" type="ORF">S01H4_38005</name>
</gene>
<sequence>DIWILYKSGIVIFHREFNETVSPQAFGAMMSALNTFAEQLADGGLSNFELNNKRFTIIKKYDLIFIANSSKRFNQKKINRELEKISKRFLKLYSEKLENYKGQIGAFTQFEEIIVDSLEDNPQQSVDELL</sequence>
<feature type="non-terminal residue" evidence="2">
    <location>
        <position position="1"/>
    </location>
</feature>
<dbReference type="SUPFAM" id="SSF64356">
    <property type="entry name" value="SNARE-like"/>
    <property type="match status" value="1"/>
</dbReference>
<proteinExistence type="predicted"/>
<comment type="caution">
    <text evidence="2">The sequence shown here is derived from an EMBL/GenBank/DDBJ whole genome shotgun (WGS) entry which is preliminary data.</text>
</comment>
<name>X1DG80_9ZZZZ</name>
<feature type="domain" description="FUZ/MON1/HPS1 first Longin" evidence="1">
    <location>
        <begin position="3"/>
        <end position="100"/>
    </location>
</feature>
<reference evidence="2" key="1">
    <citation type="journal article" date="2014" name="Front. Microbiol.">
        <title>High frequency of phylogenetically diverse reductive dehalogenase-homologous genes in deep subseafloor sedimentary metagenomes.</title>
        <authorList>
            <person name="Kawai M."/>
            <person name="Futagami T."/>
            <person name="Toyoda A."/>
            <person name="Takaki Y."/>
            <person name="Nishi S."/>
            <person name="Hori S."/>
            <person name="Arai W."/>
            <person name="Tsubouchi T."/>
            <person name="Morono Y."/>
            <person name="Uchiyama I."/>
            <person name="Ito T."/>
            <person name="Fujiyama A."/>
            <person name="Inagaki F."/>
            <person name="Takami H."/>
        </authorList>
    </citation>
    <scope>NUCLEOTIDE SEQUENCE</scope>
    <source>
        <strain evidence="2">Expedition CK06-06</strain>
    </source>
</reference>
<dbReference type="InterPro" id="IPR011012">
    <property type="entry name" value="Longin-like_dom_sf"/>
</dbReference>
<dbReference type="EMBL" id="BART01020458">
    <property type="protein sequence ID" value="GAH04024.1"/>
    <property type="molecule type" value="Genomic_DNA"/>
</dbReference>
<dbReference type="Gene3D" id="3.30.450.60">
    <property type="match status" value="1"/>
</dbReference>
<protein>
    <recommendedName>
        <fullName evidence="1">FUZ/MON1/HPS1 first Longin domain-containing protein</fullName>
    </recommendedName>
</protein>
<dbReference type="Pfam" id="PF19036">
    <property type="entry name" value="Fuz_longin_1"/>
    <property type="match status" value="1"/>
</dbReference>
<accession>X1DG80</accession>